<proteinExistence type="predicted"/>
<reference evidence="1 2" key="1">
    <citation type="journal article" date="2014" name="Antonie Van Leeuwenhoek">
        <title>Hyphomonas beringensis sp. nov. and Hyphomonas chukchiensis sp. nov., isolated from surface seawater of the Bering Sea and Chukchi Sea.</title>
        <authorList>
            <person name="Li C."/>
            <person name="Lai Q."/>
            <person name="Li G."/>
            <person name="Dong C."/>
            <person name="Wang J."/>
            <person name="Liao Y."/>
            <person name="Shao Z."/>
        </authorList>
    </citation>
    <scope>NUCLEOTIDE SEQUENCE [LARGE SCALE GENOMIC DNA]</scope>
    <source>
        <strain evidence="1 2">PS728</strain>
    </source>
</reference>
<evidence type="ECO:0008006" key="3">
    <source>
        <dbReference type="Google" id="ProtNLM"/>
    </source>
</evidence>
<evidence type="ECO:0000313" key="1">
    <source>
        <dbReference type="EMBL" id="KCZ99441.1"/>
    </source>
</evidence>
<dbReference type="Proteomes" id="UP000027100">
    <property type="component" value="Unassembled WGS sequence"/>
</dbReference>
<dbReference type="InterPro" id="IPR043148">
    <property type="entry name" value="TagF_C"/>
</dbReference>
<sequence>MPRLPSPGQPSFSPRILVLAIGEAHQLLHVLGAARELARTGVSTDILVSTDWHEQLIAAHAPELSRSVLRTPLFYEGRPLYQCPPRLPNLLLNLARISGYNAILTPERTSTALKKVLGKQCPKLIHILHGAGDREKGYEDRIRLFDLVFVAGQKDYDAFLSYGLATAETCHVIGYCKFDVLPPGPPRFFEDNRPVVLYNPHFDADLSSWMSFGPSLLEAFAKMPDFNFIVAPHLRLRGKGRRLFDKLSQLSQAPNLRFDGGSIHSLNMDYTRTAEIYVGDVSSQVYEFLQTPKPCVFLNAHDAHWRDSPFYRHWTFGEVANSAEEALRLICSAKAEHPGFLAQQVAGFAAAINAGPVSASARVAALIRDFLGRA</sequence>
<dbReference type="STRING" id="1280954.HPO_05877"/>
<protein>
    <recommendedName>
        <fullName evidence="3">Glycosyl transferase</fullName>
    </recommendedName>
</protein>
<dbReference type="eggNOG" id="COG1887">
    <property type="taxonomic scope" value="Bacteria"/>
</dbReference>
<dbReference type="Gene3D" id="3.40.50.12580">
    <property type="match status" value="1"/>
</dbReference>
<evidence type="ECO:0000313" key="2">
    <source>
        <dbReference type="Proteomes" id="UP000027100"/>
    </source>
</evidence>
<dbReference type="SUPFAM" id="SSF53756">
    <property type="entry name" value="UDP-Glycosyltransferase/glycogen phosphorylase"/>
    <property type="match status" value="1"/>
</dbReference>
<accession>A0A062VLG3</accession>
<name>A0A062VLG3_9PROT</name>
<dbReference type="AlphaFoldDB" id="A0A062VLG3"/>
<dbReference type="RefSeq" id="WP_051612344.1">
    <property type="nucleotide sequence ID" value="NZ_ARYM01000005.1"/>
</dbReference>
<organism evidence="1 2">
    <name type="scientific">Hyphomonas polymorpha PS728</name>
    <dbReference type="NCBI Taxonomy" id="1280954"/>
    <lineage>
        <taxon>Bacteria</taxon>
        <taxon>Pseudomonadati</taxon>
        <taxon>Pseudomonadota</taxon>
        <taxon>Alphaproteobacteria</taxon>
        <taxon>Hyphomonadales</taxon>
        <taxon>Hyphomonadaceae</taxon>
        <taxon>Hyphomonas</taxon>
    </lineage>
</organism>
<comment type="caution">
    <text evidence="1">The sequence shown here is derived from an EMBL/GenBank/DDBJ whole genome shotgun (WGS) entry which is preliminary data.</text>
</comment>
<gene>
    <name evidence="1" type="ORF">HPO_05877</name>
</gene>
<dbReference type="EMBL" id="ARYM01000005">
    <property type="protein sequence ID" value="KCZ99441.1"/>
    <property type="molecule type" value="Genomic_DNA"/>
</dbReference>
<dbReference type="OrthoDB" id="8437129at2"/>
<dbReference type="PATRIC" id="fig|1280954.3.peg.1200"/>
<keyword evidence="2" id="KW-1185">Reference proteome</keyword>